<protein>
    <submittedName>
        <fullName evidence="1">RHS repeat protein</fullName>
    </submittedName>
</protein>
<sequence>MLTASTSAVSASDTNYTYDALGRLTKVAYSDGGKTTTITYSYDAAGNRTSVVSTSPS</sequence>
<dbReference type="AlphaFoldDB" id="A0A848INQ9"/>
<comment type="caution">
    <text evidence="1">The sequence shown here is derived from an EMBL/GenBank/DDBJ whole genome shotgun (WGS) entry which is preliminary data.</text>
</comment>
<gene>
    <name evidence="1" type="ORF">HHL24_26105</name>
</gene>
<proteinExistence type="predicted"/>
<reference evidence="1 2" key="1">
    <citation type="submission" date="2020-04" db="EMBL/GenBank/DDBJ databases">
        <title>Paraburkholderia sp. RP-4-7 isolated from soil.</title>
        <authorList>
            <person name="Dahal R.H."/>
        </authorList>
    </citation>
    <scope>NUCLEOTIDE SEQUENCE [LARGE SCALE GENOMIC DNA]</scope>
    <source>
        <strain evidence="1 2">RP-4-7</strain>
    </source>
</reference>
<dbReference type="Gene3D" id="2.180.10.10">
    <property type="entry name" value="RHS repeat-associated core"/>
    <property type="match status" value="1"/>
</dbReference>
<name>A0A848INQ9_9BURK</name>
<dbReference type="Proteomes" id="UP000544134">
    <property type="component" value="Unassembled WGS sequence"/>
</dbReference>
<evidence type="ECO:0000313" key="2">
    <source>
        <dbReference type="Proteomes" id="UP000544134"/>
    </source>
</evidence>
<keyword evidence="2" id="KW-1185">Reference proteome</keyword>
<accession>A0A848INQ9</accession>
<dbReference type="EMBL" id="JABBGJ010000030">
    <property type="protein sequence ID" value="NMM01404.1"/>
    <property type="molecule type" value="Genomic_DNA"/>
</dbReference>
<dbReference type="Pfam" id="PF05593">
    <property type="entry name" value="RHS_repeat"/>
    <property type="match status" value="2"/>
</dbReference>
<evidence type="ECO:0000313" key="1">
    <source>
        <dbReference type="EMBL" id="NMM01404.1"/>
    </source>
</evidence>
<organism evidence="1 2">
    <name type="scientific">Paraburkholderia polaris</name>
    <dbReference type="NCBI Taxonomy" id="2728848"/>
    <lineage>
        <taxon>Bacteria</taxon>
        <taxon>Pseudomonadati</taxon>
        <taxon>Pseudomonadota</taxon>
        <taxon>Betaproteobacteria</taxon>
        <taxon>Burkholderiales</taxon>
        <taxon>Burkholderiaceae</taxon>
        <taxon>Paraburkholderia</taxon>
    </lineage>
</organism>
<dbReference type="NCBIfam" id="TIGR01643">
    <property type="entry name" value="YD_repeat_2x"/>
    <property type="match status" value="1"/>
</dbReference>
<dbReference type="InterPro" id="IPR031325">
    <property type="entry name" value="RHS_repeat"/>
</dbReference>
<dbReference type="InterPro" id="IPR006530">
    <property type="entry name" value="YD"/>
</dbReference>